<dbReference type="Proteomes" id="UP001500791">
    <property type="component" value="Unassembled WGS sequence"/>
</dbReference>
<comment type="caution">
    <text evidence="1">The sequence shown here is derived from an EMBL/GenBank/DDBJ whole genome shotgun (WGS) entry which is preliminary data.</text>
</comment>
<accession>A0ABN0YDK5</accession>
<dbReference type="EMBL" id="BAAAEJ010000007">
    <property type="protein sequence ID" value="GAA0391999.1"/>
    <property type="molecule type" value="Genomic_DNA"/>
</dbReference>
<evidence type="ECO:0000313" key="1">
    <source>
        <dbReference type="EMBL" id="GAA0391999.1"/>
    </source>
</evidence>
<gene>
    <name evidence="1" type="ORF">GCM10009093_18230</name>
</gene>
<dbReference type="RefSeq" id="WP_167176993.1">
    <property type="nucleotide sequence ID" value="NZ_BAAAEJ010000007.1"/>
</dbReference>
<keyword evidence="2" id="KW-1185">Reference proteome</keyword>
<reference evidence="1 2" key="1">
    <citation type="journal article" date="2019" name="Int. J. Syst. Evol. Microbiol.">
        <title>The Global Catalogue of Microorganisms (GCM) 10K type strain sequencing project: providing services to taxonomists for standard genome sequencing and annotation.</title>
        <authorList>
            <consortium name="The Broad Institute Genomics Platform"/>
            <consortium name="The Broad Institute Genome Sequencing Center for Infectious Disease"/>
            <person name="Wu L."/>
            <person name="Ma J."/>
        </authorList>
    </citation>
    <scope>NUCLEOTIDE SEQUENCE [LARGE SCALE GENOMIC DNA]</scope>
    <source>
        <strain evidence="1 2">JCM 13476</strain>
    </source>
</reference>
<sequence>MTIEIDSIGDQHSHDGVQGKAEALPLRLLAADAIDLQIMSAALQDAIMRPVDIRWERKARRLTLVLSRFCWECGETRVMSAMQFGDVHSVKSRRLPRAPEGALELLAMDFIPTEAPSGRVIMMFAGGGDLRIDVECLDAVLTDLSDRWPAGAEPEHPAAEEGA</sequence>
<organism evidence="1 2">
    <name type="scientific">Brevundimonas terrae</name>
    <dbReference type="NCBI Taxonomy" id="363631"/>
    <lineage>
        <taxon>Bacteria</taxon>
        <taxon>Pseudomonadati</taxon>
        <taxon>Pseudomonadota</taxon>
        <taxon>Alphaproteobacteria</taxon>
        <taxon>Caulobacterales</taxon>
        <taxon>Caulobacteraceae</taxon>
        <taxon>Brevundimonas</taxon>
    </lineage>
</organism>
<dbReference type="InterPro" id="IPR021335">
    <property type="entry name" value="DUF2948"/>
</dbReference>
<protein>
    <submittedName>
        <fullName evidence="1">DUF2948 family protein</fullName>
    </submittedName>
</protein>
<dbReference type="Pfam" id="PF11164">
    <property type="entry name" value="DUF2948"/>
    <property type="match status" value="1"/>
</dbReference>
<evidence type="ECO:0000313" key="2">
    <source>
        <dbReference type="Proteomes" id="UP001500791"/>
    </source>
</evidence>
<proteinExistence type="predicted"/>
<name>A0ABN0YDK5_9CAUL</name>